<organism evidence="1">
    <name type="scientific">Caudovirales sp. ctktk4</name>
    <dbReference type="NCBI Taxonomy" id="2827636"/>
    <lineage>
        <taxon>Viruses</taxon>
        <taxon>Duplodnaviria</taxon>
        <taxon>Heunggongvirae</taxon>
        <taxon>Uroviricota</taxon>
        <taxon>Caudoviricetes</taxon>
    </lineage>
</organism>
<name>A0A8S5SM63_9CAUD</name>
<reference evidence="1" key="1">
    <citation type="journal article" date="2021" name="Proc. Natl. Acad. Sci. U.S.A.">
        <title>A Catalog of Tens of Thousands of Viruses from Human Metagenomes Reveals Hidden Associations with Chronic Diseases.</title>
        <authorList>
            <person name="Tisza M.J."/>
            <person name="Buck C.B."/>
        </authorList>
    </citation>
    <scope>NUCLEOTIDE SEQUENCE</scope>
    <source>
        <strain evidence="1">Ctktk4</strain>
    </source>
</reference>
<dbReference type="EMBL" id="BK032624">
    <property type="protein sequence ID" value="DAF51907.1"/>
    <property type="molecule type" value="Genomic_DNA"/>
</dbReference>
<protein>
    <submittedName>
        <fullName evidence="1">Uncharacterized protein</fullName>
    </submittedName>
</protein>
<accession>A0A8S5SM63</accession>
<proteinExistence type="predicted"/>
<evidence type="ECO:0000313" key="1">
    <source>
        <dbReference type="EMBL" id="DAF51907.1"/>
    </source>
</evidence>
<sequence>MTKVLIYIGWNGCKHYAIVAPNGVKRYGGEKWIALIGAKTCASFQMTLTGHLTEKQFRKEHKVIGSFMVKHAE</sequence>